<name>L7JZN4_TRAHO</name>
<dbReference type="InterPro" id="IPR014790">
    <property type="entry name" value="MutL_C"/>
</dbReference>
<dbReference type="SUPFAM" id="SSF118116">
    <property type="entry name" value="DNA mismatch repair protein MutL"/>
    <property type="match status" value="1"/>
</dbReference>
<keyword evidence="3" id="KW-1185">Reference proteome</keyword>
<feature type="domain" description="MutL C-terminal dimerisation" evidence="1">
    <location>
        <begin position="45"/>
        <end position="78"/>
    </location>
</feature>
<dbReference type="Pfam" id="PF08676">
    <property type="entry name" value="MutL_C"/>
    <property type="match status" value="1"/>
</dbReference>
<dbReference type="VEuPathDB" id="MicrosporidiaDB:THOM_0067"/>
<dbReference type="PANTHER" id="PTHR10073">
    <property type="entry name" value="DNA MISMATCH REPAIR PROTEIN MLH, PMS, MUTL"/>
    <property type="match status" value="1"/>
</dbReference>
<dbReference type="GO" id="GO:0005524">
    <property type="term" value="F:ATP binding"/>
    <property type="evidence" value="ECO:0007669"/>
    <property type="project" value="InterPro"/>
</dbReference>
<dbReference type="OMA" id="DIYECRI"/>
<dbReference type="GO" id="GO:0016887">
    <property type="term" value="F:ATP hydrolysis activity"/>
    <property type="evidence" value="ECO:0007669"/>
    <property type="project" value="InterPro"/>
</dbReference>
<dbReference type="GO" id="GO:0006298">
    <property type="term" value="P:mismatch repair"/>
    <property type="evidence" value="ECO:0007669"/>
    <property type="project" value="InterPro"/>
</dbReference>
<sequence length="145" mass="17017">MVMNAVSISNKSDNAGLYGRKILSRVRNTDTLKCTKEQISNARVIGQFNNEFIIIKNEHNVFIIDQHAIHERIRLEKYVSIATIKGTNYDLEALKEKACKGAIKFKDRLNIYKMKEMVRWYRYLKYPFICCHGRPTIVYIGRIQE</sequence>
<dbReference type="GO" id="GO:0140664">
    <property type="term" value="F:ATP-dependent DNA damage sensor activity"/>
    <property type="evidence" value="ECO:0007669"/>
    <property type="project" value="InterPro"/>
</dbReference>
<dbReference type="PANTHER" id="PTHR10073:SF12">
    <property type="entry name" value="DNA MISMATCH REPAIR PROTEIN MLH1"/>
    <property type="match status" value="1"/>
</dbReference>
<dbReference type="OrthoDB" id="10263226at2759"/>
<dbReference type="HOGENOM" id="CLU_1788169_0_0_1"/>
<reference evidence="2 3" key="1">
    <citation type="journal article" date="2012" name="PLoS Pathog.">
        <title>The genome of the obligate intracellular parasite Trachipleistophora hominis: new insights into microsporidian genome dynamics and reductive evolution.</title>
        <authorList>
            <person name="Heinz E."/>
            <person name="Williams T.A."/>
            <person name="Nakjang S."/>
            <person name="Noel C.J."/>
            <person name="Swan D.C."/>
            <person name="Goldberg A.V."/>
            <person name="Harris S.R."/>
            <person name="Weinmaier T."/>
            <person name="Markert S."/>
            <person name="Becher D."/>
            <person name="Bernhardt J."/>
            <person name="Dagan T."/>
            <person name="Hacker C."/>
            <person name="Lucocq J.M."/>
            <person name="Schweder T."/>
            <person name="Rattei T."/>
            <person name="Hall N."/>
            <person name="Hirt R.P."/>
            <person name="Embley T.M."/>
        </authorList>
    </citation>
    <scope>NUCLEOTIDE SEQUENCE [LARGE SCALE GENOMIC DNA]</scope>
</reference>
<accession>L7JZN4</accession>
<dbReference type="STRING" id="72359.L7JZN4"/>
<proteinExistence type="predicted"/>
<evidence type="ECO:0000259" key="1">
    <source>
        <dbReference type="Pfam" id="PF08676"/>
    </source>
</evidence>
<dbReference type="EMBL" id="JH993804">
    <property type="protein sequence ID" value="ELQ76928.1"/>
    <property type="molecule type" value="Genomic_DNA"/>
</dbReference>
<protein>
    <submittedName>
        <fullName evidence="2">Putative MutL, dimerization, DNA mismatch repair protein</fullName>
    </submittedName>
</protein>
<dbReference type="InterPro" id="IPR042120">
    <property type="entry name" value="MutL_C_dimsub"/>
</dbReference>
<dbReference type="Gene3D" id="3.30.1540.20">
    <property type="entry name" value="MutL, C-terminal domain, dimerisation subdomain"/>
    <property type="match status" value="1"/>
</dbReference>
<evidence type="ECO:0000313" key="3">
    <source>
        <dbReference type="Proteomes" id="UP000011185"/>
    </source>
</evidence>
<dbReference type="InterPro" id="IPR037198">
    <property type="entry name" value="MutL_C_sf"/>
</dbReference>
<dbReference type="Proteomes" id="UP000011185">
    <property type="component" value="Unassembled WGS sequence"/>
</dbReference>
<evidence type="ECO:0000313" key="2">
    <source>
        <dbReference type="EMBL" id="ELQ76928.1"/>
    </source>
</evidence>
<dbReference type="GO" id="GO:0032300">
    <property type="term" value="C:mismatch repair complex"/>
    <property type="evidence" value="ECO:0007669"/>
    <property type="project" value="InterPro"/>
</dbReference>
<dbReference type="AlphaFoldDB" id="L7JZN4"/>
<dbReference type="InterPro" id="IPR038973">
    <property type="entry name" value="MutL/Mlh/Pms-like"/>
</dbReference>
<gene>
    <name evidence="2" type="ORF">THOM_0067</name>
</gene>
<organism evidence="2 3">
    <name type="scientific">Trachipleistophora hominis</name>
    <name type="common">Microsporidian parasite</name>
    <dbReference type="NCBI Taxonomy" id="72359"/>
    <lineage>
        <taxon>Eukaryota</taxon>
        <taxon>Fungi</taxon>
        <taxon>Fungi incertae sedis</taxon>
        <taxon>Microsporidia</taxon>
        <taxon>Pleistophoridae</taxon>
        <taxon>Trachipleistophora</taxon>
    </lineage>
</organism>
<dbReference type="InParanoid" id="L7JZN4"/>